<dbReference type="Proteomes" id="UP001355207">
    <property type="component" value="Chromosome 2"/>
</dbReference>
<reference evidence="1 2" key="1">
    <citation type="submission" date="2024-01" db="EMBL/GenBank/DDBJ databases">
        <title>Comparative genomics of Cryptococcus and Kwoniella reveals pathogenesis evolution and contrasting modes of karyotype evolution via chromosome fusion or intercentromeric recombination.</title>
        <authorList>
            <person name="Coelho M.A."/>
            <person name="David-Palma M."/>
            <person name="Shea T."/>
            <person name="Bowers K."/>
            <person name="McGinley-Smith S."/>
            <person name="Mohammad A.W."/>
            <person name="Gnirke A."/>
            <person name="Yurkov A.M."/>
            <person name="Nowrousian M."/>
            <person name="Sun S."/>
            <person name="Cuomo C.A."/>
            <person name="Heitman J."/>
        </authorList>
    </citation>
    <scope>NUCLEOTIDE SEQUENCE [LARGE SCALE GENOMIC DNA]</scope>
    <source>
        <strain evidence="1 2">CBS 6074</strain>
    </source>
</reference>
<gene>
    <name evidence="1" type="ORF">L201_001513</name>
</gene>
<name>A0AAX4JMI6_9TREE</name>
<sequence>MTVIMSTTSKTTSAGNNACVHKSSLDLQRFPSDIVHLLFLALDNLPQSSLHNLIRCSWEFHDRFAPILYEKLFVHKGNVKSVLFGLDQEQSKSKFAEAIKRTPEHRSKTQLLGYAKHLTIVDLPSAEYVSRALITHSSKSNHSPINSYFPNLKTLLFSSLVTLELTPKAILGLADIYNASSWGSSPFNIPSQPILRALRYNIKPKTLVLNYPSSGSGIIRIHIHSCIEEVISYLSLGWELDELHWKGLNRSLIGPVPRSKKLIHSFEKCHLPLPSPNTDRNYFSGKFGKDDDIKSGCGYHYDHISLTCSTFIEHLLSLPFSSIEEREESISLELRGLKCLFTLEWNKLVDEIWSRLGRLDDEDWVKIDQWYRAKVTLTAKE</sequence>
<keyword evidence="2" id="KW-1185">Reference proteome</keyword>
<dbReference type="EMBL" id="CP144099">
    <property type="protein sequence ID" value="WWC86636.1"/>
    <property type="molecule type" value="Genomic_DNA"/>
</dbReference>
<evidence type="ECO:0000313" key="1">
    <source>
        <dbReference type="EMBL" id="WWC86636.1"/>
    </source>
</evidence>
<accession>A0AAX4JMI6</accession>
<dbReference type="AlphaFoldDB" id="A0AAX4JMI6"/>
<protein>
    <recommendedName>
        <fullName evidence="3">F-box domain-containing protein</fullName>
    </recommendedName>
</protein>
<proteinExistence type="predicted"/>
<dbReference type="GeneID" id="91092185"/>
<evidence type="ECO:0008006" key="3">
    <source>
        <dbReference type="Google" id="ProtNLM"/>
    </source>
</evidence>
<organism evidence="1 2">
    <name type="scientific">Kwoniella dendrophila CBS 6074</name>
    <dbReference type="NCBI Taxonomy" id="1295534"/>
    <lineage>
        <taxon>Eukaryota</taxon>
        <taxon>Fungi</taxon>
        <taxon>Dikarya</taxon>
        <taxon>Basidiomycota</taxon>
        <taxon>Agaricomycotina</taxon>
        <taxon>Tremellomycetes</taxon>
        <taxon>Tremellales</taxon>
        <taxon>Cryptococcaceae</taxon>
        <taxon>Kwoniella</taxon>
    </lineage>
</organism>
<evidence type="ECO:0000313" key="2">
    <source>
        <dbReference type="Proteomes" id="UP001355207"/>
    </source>
</evidence>
<dbReference type="RefSeq" id="XP_066073399.1">
    <property type="nucleotide sequence ID" value="XM_066217302.1"/>
</dbReference>